<dbReference type="EMBL" id="NXNG01000001">
    <property type="protein sequence ID" value="PWT27646.1"/>
    <property type="molecule type" value="Genomic_DNA"/>
</dbReference>
<reference evidence="2 3" key="1">
    <citation type="submission" date="2017-09" db="EMBL/GenBank/DDBJ databases">
        <title>High-quality draft genome sequence of Butyrivibrio fibrisolvens INBov1, isolated from cow rumen.</title>
        <authorList>
            <person name="Rodriguez Hernaez J."/>
            <person name="Rivarola M."/>
            <person name="Paniego N."/>
            <person name="Cravero S."/>
            <person name="Ceron Cucchi M."/>
            <person name="Martinez M.C."/>
        </authorList>
    </citation>
    <scope>NUCLEOTIDE SEQUENCE [LARGE SCALE GENOMIC DNA]</scope>
    <source>
        <strain evidence="2 3">INBov1</strain>
    </source>
</reference>
<accession>A0A317G2V8</accession>
<keyword evidence="3" id="KW-1185">Reference proteome</keyword>
<name>A0A317G2V8_BUTFI</name>
<feature type="region of interest" description="Disordered" evidence="1">
    <location>
        <begin position="32"/>
        <end position="82"/>
    </location>
</feature>
<dbReference type="AlphaFoldDB" id="A0A317G2V8"/>
<comment type="caution">
    <text evidence="2">The sequence shown here is derived from an EMBL/GenBank/DDBJ whole genome shotgun (WGS) entry which is preliminary data.</text>
</comment>
<evidence type="ECO:0000256" key="1">
    <source>
        <dbReference type="SAM" id="MobiDB-lite"/>
    </source>
</evidence>
<dbReference type="PROSITE" id="PS51257">
    <property type="entry name" value="PROKAR_LIPOPROTEIN"/>
    <property type="match status" value="1"/>
</dbReference>
<organism evidence="2 3">
    <name type="scientific">Butyrivibrio fibrisolvens</name>
    <dbReference type="NCBI Taxonomy" id="831"/>
    <lineage>
        <taxon>Bacteria</taxon>
        <taxon>Bacillati</taxon>
        <taxon>Bacillota</taxon>
        <taxon>Clostridia</taxon>
        <taxon>Lachnospirales</taxon>
        <taxon>Lachnospiraceae</taxon>
        <taxon>Butyrivibrio</taxon>
    </lineage>
</organism>
<protein>
    <submittedName>
        <fullName evidence="2">Uncharacterized protein</fullName>
    </submittedName>
</protein>
<proteinExistence type="predicted"/>
<evidence type="ECO:0000313" key="2">
    <source>
        <dbReference type="EMBL" id="PWT27646.1"/>
    </source>
</evidence>
<dbReference type="Proteomes" id="UP000245488">
    <property type="component" value="Chromosome"/>
</dbReference>
<evidence type="ECO:0000313" key="3">
    <source>
        <dbReference type="Proteomes" id="UP000245488"/>
    </source>
</evidence>
<feature type="compositionally biased region" description="Acidic residues" evidence="1">
    <location>
        <begin position="32"/>
        <end position="73"/>
    </location>
</feature>
<sequence>MVEMKNKIIKSLAGAMATAIVLSGCNSAQLELDSEDEVAVEESDFADSENESDEESANESEESSEEKSDDDSKEDSSTEASNEYFYADVQDEYVYAVDEFLYEDITEVSVKVELLESYDGGNVYSLNIDYNDCPGRYYYETTDRFYLGTIYVTADRIYMIKDNESLPSKEDFEDSGIEICSALDSEIDKNGEVVSIENDGDVCTCSMYNSQTESGFYESFEWTKGKGLTHYRSGYGAEGDPIELDLKDTDTESASKDEVESADQTEAAAKEFFEDLIGTYSYDNGSQDGKEGIVEIKNIDDRLVIADYLGGNTSNYRYMFNTSECVKVEDNMAYVEYAHSAREDGTADYWYYVFEKTETGINVYFSKDSFEDVELLYNAKAD</sequence>
<gene>
    <name evidence="2" type="ORF">CPT75_11345</name>
</gene>